<gene>
    <name evidence="2" type="ORF">GWR21_30385</name>
</gene>
<protein>
    <submittedName>
        <fullName evidence="2">Uncharacterized protein</fullName>
    </submittedName>
</protein>
<dbReference type="AlphaFoldDB" id="A0A6B9ZQ72"/>
<keyword evidence="1" id="KW-0732">Signal</keyword>
<evidence type="ECO:0000313" key="2">
    <source>
        <dbReference type="EMBL" id="QHS63734.1"/>
    </source>
</evidence>
<dbReference type="KEGG" id="chih:GWR21_30385"/>
<feature type="chain" id="PRO_5025363544" evidence="1">
    <location>
        <begin position="26"/>
        <end position="140"/>
    </location>
</feature>
<organism evidence="2 3">
    <name type="scientific">Chitinophaga agri</name>
    <dbReference type="NCBI Taxonomy" id="2703787"/>
    <lineage>
        <taxon>Bacteria</taxon>
        <taxon>Pseudomonadati</taxon>
        <taxon>Bacteroidota</taxon>
        <taxon>Chitinophagia</taxon>
        <taxon>Chitinophagales</taxon>
        <taxon>Chitinophagaceae</taxon>
        <taxon>Chitinophaga</taxon>
    </lineage>
</organism>
<feature type="signal peptide" evidence="1">
    <location>
        <begin position="1"/>
        <end position="25"/>
    </location>
</feature>
<accession>A0A6B9ZQ72</accession>
<dbReference type="EMBL" id="CP048113">
    <property type="protein sequence ID" value="QHS63734.1"/>
    <property type="molecule type" value="Genomic_DNA"/>
</dbReference>
<keyword evidence="3" id="KW-1185">Reference proteome</keyword>
<name>A0A6B9ZQ72_9BACT</name>
<evidence type="ECO:0000256" key="1">
    <source>
        <dbReference type="SAM" id="SignalP"/>
    </source>
</evidence>
<sequence length="140" mass="16140">MRKWINGFFITLFFLLLGVYHQSHAHLSGDTTGAILAKAVDNPACQQLTTSSSRHTVYSRLHAPGKPKKNYIKIFAADNEEDDDLTAFKKTLEIPRYLTAFFSNDLTDYFSRHFRPGLAYNKLLSYLPADRYIMYLVIRI</sequence>
<evidence type="ECO:0000313" key="3">
    <source>
        <dbReference type="Proteomes" id="UP000476411"/>
    </source>
</evidence>
<proteinExistence type="predicted"/>
<dbReference type="RefSeq" id="WP_162335450.1">
    <property type="nucleotide sequence ID" value="NZ_CP048113.1"/>
</dbReference>
<reference evidence="2 3" key="1">
    <citation type="submission" date="2020-01" db="EMBL/GenBank/DDBJ databases">
        <title>Complete genome sequence of Chitinophaga sp. H33E-04 isolated from quinoa roots.</title>
        <authorList>
            <person name="Weon H.-Y."/>
            <person name="Lee S.A."/>
        </authorList>
    </citation>
    <scope>NUCLEOTIDE SEQUENCE [LARGE SCALE GENOMIC DNA]</scope>
    <source>
        <strain evidence="2 3">H33E-04</strain>
    </source>
</reference>
<dbReference type="Proteomes" id="UP000476411">
    <property type="component" value="Chromosome"/>
</dbReference>